<accession>A0A271J522</accession>
<dbReference type="OrthoDB" id="1495638at2"/>
<gene>
    <name evidence="1" type="ORF">BSZ37_19480</name>
</gene>
<protein>
    <recommendedName>
        <fullName evidence="3">DUF3822 family protein</fullName>
    </recommendedName>
</protein>
<name>A0A271J522_9BACT</name>
<evidence type="ECO:0008006" key="3">
    <source>
        <dbReference type="Google" id="ProtNLM"/>
    </source>
</evidence>
<proteinExistence type="predicted"/>
<dbReference type="AlphaFoldDB" id="A0A271J522"/>
<dbReference type="EMBL" id="MQWD01000001">
    <property type="protein sequence ID" value="PAP78450.1"/>
    <property type="molecule type" value="Genomic_DNA"/>
</dbReference>
<dbReference type="RefSeq" id="WP_095512129.1">
    <property type="nucleotide sequence ID" value="NZ_MQWD01000001.1"/>
</dbReference>
<keyword evidence="2" id="KW-1185">Reference proteome</keyword>
<evidence type="ECO:0000313" key="1">
    <source>
        <dbReference type="EMBL" id="PAP78450.1"/>
    </source>
</evidence>
<comment type="caution">
    <text evidence="1">The sequence shown here is derived from an EMBL/GenBank/DDBJ whole genome shotgun (WGS) entry which is preliminary data.</text>
</comment>
<reference evidence="1 2" key="1">
    <citation type="submission" date="2016-11" db="EMBL/GenBank/DDBJ databases">
        <title>Study of marine rhodopsin-containing bacteria.</title>
        <authorList>
            <person name="Yoshizawa S."/>
            <person name="Kumagai Y."/>
            <person name="Kogure K."/>
        </authorList>
    </citation>
    <scope>NUCLEOTIDE SEQUENCE [LARGE SCALE GENOMIC DNA]</scope>
    <source>
        <strain evidence="1 2">SAORIC-28</strain>
    </source>
</reference>
<dbReference type="Proteomes" id="UP000216339">
    <property type="component" value="Unassembled WGS sequence"/>
</dbReference>
<sequence>MAARALAGLSGRTLRYAEVTLGPDGPRLRRLGAADFDLDAEAAVFRTGDPEALEAVAEALVEGLGGTAADTLVVAAHPTATTSFFSRLPVGLDADDRDGQLRQETALLADLAPTQAVRVRARTVRVESTPGGDREWIHVVHVAEPVHARLSFLSDALGVGGYDVADTTRAAAAVASAPGAALVIGAFHGHTEVAVVRDGAFLFGTHGPSTAPADTAYFALAALQQAGLDAPTLDALLVYGDDATDDRLDLTAEFVGQPSVWLDPFAAFGRRPDAEPGELAAFAPVLGAAL</sequence>
<evidence type="ECO:0000313" key="2">
    <source>
        <dbReference type="Proteomes" id="UP000216339"/>
    </source>
</evidence>
<organism evidence="1 2">
    <name type="scientific">Rubrivirga marina</name>
    <dbReference type="NCBI Taxonomy" id="1196024"/>
    <lineage>
        <taxon>Bacteria</taxon>
        <taxon>Pseudomonadati</taxon>
        <taxon>Rhodothermota</taxon>
        <taxon>Rhodothermia</taxon>
        <taxon>Rhodothermales</taxon>
        <taxon>Rubricoccaceae</taxon>
        <taxon>Rubrivirga</taxon>
    </lineage>
</organism>